<accession>A0ABP3VI66</accession>
<reference evidence="2" key="1">
    <citation type="journal article" date="2019" name="Int. J. Syst. Evol. Microbiol.">
        <title>The Global Catalogue of Microorganisms (GCM) 10K type strain sequencing project: providing services to taxonomists for standard genome sequencing and annotation.</title>
        <authorList>
            <consortium name="The Broad Institute Genomics Platform"/>
            <consortium name="The Broad Institute Genome Sequencing Center for Infectious Disease"/>
            <person name="Wu L."/>
            <person name="Ma J."/>
        </authorList>
    </citation>
    <scope>NUCLEOTIDE SEQUENCE [LARGE SCALE GENOMIC DNA]</scope>
    <source>
        <strain evidence="2">JCM 15503</strain>
    </source>
</reference>
<protein>
    <submittedName>
        <fullName evidence="1">SapC family protein</fullName>
    </submittedName>
</protein>
<sequence>MTLAPAAASLPLLYRQPRVLQPGLHSGLGFAGNGLYGFAAEANAVPLLAAEMAATGRRLPIVFTGDALPQASAVLGLRARQNLCVDAAGRWLAGPHVPAYLRRYPFIFLEDNARQELTLCIDEAATVAVGADAPALFDSEGQPSAMTRSALAFCRDYQAHHLLTQAFCQAVAAAGLLVDRHADIALHDGRPLRLDGFKVIDEARFNQLPAETLAQWRDKGWLAPVYAHLQSLDNWRTLIDLAREAAPPIPGLPAGTMRQ</sequence>
<dbReference type="Pfam" id="PF07277">
    <property type="entry name" value="SapC"/>
    <property type="match status" value="1"/>
</dbReference>
<gene>
    <name evidence="1" type="ORF">GCM10009107_42110</name>
</gene>
<dbReference type="EMBL" id="BAAAEW010000026">
    <property type="protein sequence ID" value="GAA0760049.1"/>
    <property type="molecule type" value="Genomic_DNA"/>
</dbReference>
<name>A0ABP3VI66_9BURK</name>
<proteinExistence type="predicted"/>
<keyword evidence="2" id="KW-1185">Reference proteome</keyword>
<evidence type="ECO:0000313" key="2">
    <source>
        <dbReference type="Proteomes" id="UP001500279"/>
    </source>
</evidence>
<dbReference type="InterPro" id="IPR010836">
    <property type="entry name" value="SapC"/>
</dbReference>
<comment type="caution">
    <text evidence="1">The sequence shown here is derived from an EMBL/GenBank/DDBJ whole genome shotgun (WGS) entry which is preliminary data.</text>
</comment>
<evidence type="ECO:0000313" key="1">
    <source>
        <dbReference type="EMBL" id="GAA0760049.1"/>
    </source>
</evidence>
<dbReference type="RefSeq" id="WP_231010029.1">
    <property type="nucleotide sequence ID" value="NZ_BAAAEW010000026.1"/>
</dbReference>
<organism evidence="1 2">
    <name type="scientific">Ideonella azotifigens</name>
    <dbReference type="NCBI Taxonomy" id="513160"/>
    <lineage>
        <taxon>Bacteria</taxon>
        <taxon>Pseudomonadati</taxon>
        <taxon>Pseudomonadota</taxon>
        <taxon>Betaproteobacteria</taxon>
        <taxon>Burkholderiales</taxon>
        <taxon>Sphaerotilaceae</taxon>
        <taxon>Ideonella</taxon>
    </lineage>
</organism>
<dbReference type="Proteomes" id="UP001500279">
    <property type="component" value="Unassembled WGS sequence"/>
</dbReference>